<dbReference type="PROSITE" id="PS50894">
    <property type="entry name" value="HPT"/>
    <property type="match status" value="1"/>
</dbReference>
<keyword evidence="2" id="KW-0597">Phosphoprotein</keyword>
<dbReference type="SUPFAM" id="SSF47226">
    <property type="entry name" value="Histidine-containing phosphotransfer domain, HPT domain"/>
    <property type="match status" value="1"/>
</dbReference>
<dbReference type="Pfam" id="PF01627">
    <property type="entry name" value="Hpt"/>
    <property type="match status" value="1"/>
</dbReference>
<dbReference type="InterPro" id="IPR036641">
    <property type="entry name" value="HPT_dom_sf"/>
</dbReference>
<evidence type="ECO:0000256" key="1">
    <source>
        <dbReference type="ARBA" id="ARBA00023012"/>
    </source>
</evidence>
<evidence type="ECO:0000313" key="4">
    <source>
        <dbReference type="EMBL" id="MCS0596399.1"/>
    </source>
</evidence>
<evidence type="ECO:0000259" key="3">
    <source>
        <dbReference type="PROSITE" id="PS50894"/>
    </source>
</evidence>
<keyword evidence="1" id="KW-0902">Two-component regulatory system</keyword>
<organism evidence="4 5">
    <name type="scientific">Massilia agri</name>
    <dbReference type="NCBI Taxonomy" id="1886785"/>
    <lineage>
        <taxon>Bacteria</taxon>
        <taxon>Pseudomonadati</taxon>
        <taxon>Pseudomonadota</taxon>
        <taxon>Betaproteobacteria</taxon>
        <taxon>Burkholderiales</taxon>
        <taxon>Oxalobacteraceae</taxon>
        <taxon>Telluria group</taxon>
        <taxon>Massilia</taxon>
    </lineage>
</organism>
<proteinExistence type="predicted"/>
<feature type="domain" description="HPt" evidence="3">
    <location>
        <begin position="26"/>
        <end position="122"/>
    </location>
</feature>
<dbReference type="SMART" id="SM00073">
    <property type="entry name" value="HPT"/>
    <property type="match status" value="1"/>
</dbReference>
<evidence type="ECO:0000313" key="5">
    <source>
        <dbReference type="Proteomes" id="UP001206572"/>
    </source>
</evidence>
<evidence type="ECO:0000256" key="2">
    <source>
        <dbReference type="PROSITE-ProRule" id="PRU00110"/>
    </source>
</evidence>
<dbReference type="Proteomes" id="UP001206572">
    <property type="component" value="Unassembled WGS sequence"/>
</dbReference>
<feature type="modified residue" description="Phosphohistidine" evidence="2">
    <location>
        <position position="65"/>
    </location>
</feature>
<gene>
    <name evidence="4" type="ORF">NX780_08550</name>
</gene>
<name>A0ABT2AJI9_9BURK</name>
<dbReference type="Gene3D" id="1.20.120.160">
    <property type="entry name" value="HPT domain"/>
    <property type="match status" value="1"/>
</dbReference>
<dbReference type="EMBL" id="JANUHA010000004">
    <property type="protein sequence ID" value="MCS0596399.1"/>
    <property type="molecule type" value="Genomic_DNA"/>
</dbReference>
<accession>A0ABT2AJI9</accession>
<comment type="caution">
    <text evidence="4">The sequence shown here is derived from an EMBL/GenBank/DDBJ whole genome shotgun (WGS) entry which is preliminary data.</text>
</comment>
<keyword evidence="5" id="KW-1185">Reference proteome</keyword>
<sequence length="204" mass="21580">MSTLPLAGGREAALDYAAGLERMMGDREMFLRVLARFRGDYRDSVARVRLAAVAGDLALAQRLAHTLKGAAAMIEARGLRQQAAQAEQVLRAGHMPEAQIFDSLDAELARVMAQLDTLLAAPAARDTAPAPALSEAELSQLCALLDLGDSAAQDLVERHGAGLRALLGAARMAQLQAAVACFDFEGALRMLRPELAGRTGLFSG</sequence>
<protein>
    <submittedName>
        <fullName evidence="4">Hpt domain-containing protein</fullName>
    </submittedName>
</protein>
<dbReference type="InterPro" id="IPR008207">
    <property type="entry name" value="Sig_transdc_His_kin_Hpt_dom"/>
</dbReference>
<reference evidence="4 5" key="1">
    <citation type="submission" date="2022-08" db="EMBL/GenBank/DDBJ databases">
        <title>Reclassification of Massilia species as members of the genera Telluria, Duganella, Pseudoduganella, Mokoshia gen. nov. and Zemynaea gen. nov. using orthogonal and non-orthogonal genome-based approaches.</title>
        <authorList>
            <person name="Bowman J.P."/>
        </authorList>
    </citation>
    <scope>NUCLEOTIDE SEQUENCE [LARGE SCALE GENOMIC DNA]</scope>
    <source>
        <strain evidence="4 5">JCM 31661</strain>
    </source>
</reference>
<dbReference type="RefSeq" id="WP_258827440.1">
    <property type="nucleotide sequence ID" value="NZ_JANUHA010000004.1"/>
</dbReference>